<dbReference type="SUPFAM" id="SSF46689">
    <property type="entry name" value="Homeodomain-like"/>
    <property type="match status" value="2"/>
</dbReference>
<organism evidence="9 10">
    <name type="scientific">Orchesella dallaii</name>
    <dbReference type="NCBI Taxonomy" id="48710"/>
    <lineage>
        <taxon>Eukaryota</taxon>
        <taxon>Metazoa</taxon>
        <taxon>Ecdysozoa</taxon>
        <taxon>Arthropoda</taxon>
        <taxon>Hexapoda</taxon>
        <taxon>Collembola</taxon>
        <taxon>Entomobryomorpha</taxon>
        <taxon>Entomobryoidea</taxon>
        <taxon>Orchesellidae</taxon>
        <taxon>Orchesellinae</taxon>
        <taxon>Orchesella</taxon>
    </lineage>
</organism>
<feature type="domain" description="Myb-like" evidence="7">
    <location>
        <begin position="880"/>
        <end position="924"/>
    </location>
</feature>
<dbReference type="InterPro" id="IPR017956">
    <property type="entry name" value="AT_hook_DNA-bd_motif"/>
</dbReference>
<name>A0ABP1REC7_9HEXA</name>
<evidence type="ECO:0000256" key="6">
    <source>
        <dbReference type="SAM" id="MobiDB-lite"/>
    </source>
</evidence>
<evidence type="ECO:0000259" key="7">
    <source>
        <dbReference type="PROSITE" id="PS50090"/>
    </source>
</evidence>
<dbReference type="InterPro" id="IPR001005">
    <property type="entry name" value="SANT/Myb"/>
</dbReference>
<evidence type="ECO:0000256" key="5">
    <source>
        <dbReference type="ARBA" id="ARBA00023242"/>
    </source>
</evidence>
<gene>
    <name evidence="9" type="ORF">ODALV1_LOCUS21614</name>
</gene>
<dbReference type="PROSITE" id="PS00354">
    <property type="entry name" value="HMGI_Y"/>
    <property type="match status" value="1"/>
</dbReference>
<evidence type="ECO:0000256" key="1">
    <source>
        <dbReference type="ARBA" id="ARBA00004123"/>
    </source>
</evidence>
<dbReference type="SMART" id="SM00384">
    <property type="entry name" value="AT_hook"/>
    <property type="match status" value="2"/>
</dbReference>
<feature type="region of interest" description="Disordered" evidence="6">
    <location>
        <begin position="1132"/>
        <end position="1181"/>
    </location>
</feature>
<keyword evidence="5" id="KW-0539">Nucleus</keyword>
<dbReference type="InterPro" id="IPR009057">
    <property type="entry name" value="Homeodomain-like_sf"/>
</dbReference>
<dbReference type="PANTHER" id="PTHR46621:SF1">
    <property type="entry name" value="SNRNA-ACTIVATING PROTEIN COMPLEX SUBUNIT 4"/>
    <property type="match status" value="1"/>
</dbReference>
<dbReference type="EMBL" id="CAXLJM020000072">
    <property type="protein sequence ID" value="CAL8126918.1"/>
    <property type="molecule type" value="Genomic_DNA"/>
</dbReference>
<feature type="domain" description="Myb-like" evidence="7">
    <location>
        <begin position="706"/>
        <end position="765"/>
    </location>
</feature>
<feature type="domain" description="HTH myb-type" evidence="8">
    <location>
        <begin position="880"/>
        <end position="928"/>
    </location>
</feature>
<dbReference type="InterPro" id="IPR000637">
    <property type="entry name" value="HMGI/Y_DNA-bd_CS"/>
</dbReference>
<dbReference type="InterPro" id="IPR017930">
    <property type="entry name" value="Myb_dom"/>
</dbReference>
<feature type="region of interest" description="Disordered" evidence="6">
    <location>
        <begin position="1"/>
        <end position="48"/>
    </location>
</feature>
<keyword evidence="3" id="KW-0238">DNA-binding</keyword>
<evidence type="ECO:0008006" key="11">
    <source>
        <dbReference type="Google" id="ProtNLM"/>
    </source>
</evidence>
<dbReference type="Gene3D" id="1.10.10.60">
    <property type="entry name" value="Homeodomain-like"/>
    <property type="match status" value="2"/>
</dbReference>
<dbReference type="Pfam" id="PF13921">
    <property type="entry name" value="Myb_DNA-bind_6"/>
    <property type="match status" value="2"/>
</dbReference>
<dbReference type="SMART" id="SM00717">
    <property type="entry name" value="SANT"/>
    <property type="match status" value="3"/>
</dbReference>
<feature type="region of interest" description="Disordered" evidence="6">
    <location>
        <begin position="138"/>
        <end position="166"/>
    </location>
</feature>
<feature type="compositionally biased region" description="Basic residues" evidence="6">
    <location>
        <begin position="1"/>
        <end position="14"/>
    </location>
</feature>
<evidence type="ECO:0000256" key="4">
    <source>
        <dbReference type="ARBA" id="ARBA00023163"/>
    </source>
</evidence>
<keyword evidence="10" id="KW-1185">Reference proteome</keyword>
<feature type="compositionally biased region" description="Basic residues" evidence="6">
    <location>
        <begin position="1152"/>
        <end position="1177"/>
    </location>
</feature>
<comment type="caution">
    <text evidence="9">The sequence shown here is derived from an EMBL/GenBank/DDBJ whole genome shotgun (WGS) entry which is preliminary data.</text>
</comment>
<proteinExistence type="predicted"/>
<evidence type="ECO:0000313" key="10">
    <source>
        <dbReference type="Proteomes" id="UP001642540"/>
    </source>
</evidence>
<dbReference type="PANTHER" id="PTHR46621">
    <property type="entry name" value="SNRNA-ACTIVATING PROTEIN COMPLEX SUBUNIT 4"/>
    <property type="match status" value="1"/>
</dbReference>
<dbReference type="Proteomes" id="UP001642540">
    <property type="component" value="Unassembled WGS sequence"/>
</dbReference>
<evidence type="ECO:0000313" key="9">
    <source>
        <dbReference type="EMBL" id="CAL8126918.1"/>
    </source>
</evidence>
<evidence type="ECO:0000259" key="8">
    <source>
        <dbReference type="PROSITE" id="PS51294"/>
    </source>
</evidence>
<keyword evidence="4" id="KW-0804">Transcription</keyword>
<accession>A0ABP1REC7</accession>
<keyword evidence="2" id="KW-0805">Transcription regulation</keyword>
<evidence type="ECO:0000256" key="2">
    <source>
        <dbReference type="ARBA" id="ARBA00023015"/>
    </source>
</evidence>
<protein>
    <recommendedName>
        <fullName evidence="11">snRNA-activating protein complex subunit 4</fullName>
    </recommendedName>
</protein>
<dbReference type="InterPro" id="IPR051575">
    <property type="entry name" value="Myb-like_DNA-bd"/>
</dbReference>
<dbReference type="CDD" id="cd00167">
    <property type="entry name" value="SANT"/>
    <property type="match status" value="1"/>
</dbReference>
<reference evidence="9 10" key="1">
    <citation type="submission" date="2024-08" db="EMBL/GenBank/DDBJ databases">
        <authorList>
            <person name="Cucini C."/>
            <person name="Frati F."/>
        </authorList>
    </citation>
    <scope>NUCLEOTIDE SEQUENCE [LARGE SCALE GENOMIC DNA]</scope>
</reference>
<dbReference type="PROSITE" id="PS50090">
    <property type="entry name" value="MYB_LIKE"/>
    <property type="match status" value="2"/>
</dbReference>
<feature type="compositionally biased region" description="Basic and acidic residues" evidence="6">
    <location>
        <begin position="35"/>
        <end position="46"/>
    </location>
</feature>
<sequence>MAPVRRSMRTRKKKVIPDMGFPDIKSLTNRGMKGPVDETEKKKTTDEVQPVVPRVGQVKPEKKTRRRQTVARVTAVDKVALIQDVIERVVKAAAGSISEKEQLGMPIVVRSKRGRKPKSKQVDVVSDEQASAQLVLEQREGPLPTTVKRGRGRPRKNPEDPIRPKRQYRKRVKFQEAPPENLSKDELEDRIFNEEIQKLSDITEVMRLSKGQYQYADSDDESIDGDRGYIMLDDSDVEENIIVTKEGDSTCPRPAPRKGRGGHKYLKRNMDSAVSQEEVQNMCQILRNSMITSLSGTGIISTTSDCGPFTMAEGNLESDSLEVMKNGSEMVMYGKLWKNMTAQQEWLKKQFSSCLSDPVKFAKQTGMHQLRNGFNHQVYIEHLSCLAVLAKEPKAAIIQNGMLAWFPEFDKMYRRRYTELQDYESGFRALVNKALLVATLKVCTTVGEVLENLIYARSVLVELMDLVDCIYYDKRQICMEFERVHDRLQLRHARFDESSVWGMKPIRLALEPPYFKTEDGLLAAPLVPYPLREIKDYSMCFFKRDKQKWTTKDLQQLKACIKETLYAKRMSILQDRYEVLMADCVSQYELDMKREGRLDAPSLETKRRRGRPKKSDLELTEKYGIIYPVIAVLPNGTVVRNKVSPRLLSEWRTAEEKKLKTKSYDELVFLENERIDWEAVACKMVLKSRKHRNAEDCELAFVHEVHPFVNDKRWGAEESRRLKEIYERVGNDWPAIAKELSTLTPNSNRTQRTAYQCFFRVRNRIEPPRKLAWNETLDKQVLQNLKEHPGNWRLVAAKIDDPASTKRQVIERYKKTINPVLRNGAFTRVEDCLLILTIEKLKPFLAREGHFGCLVAYLPWRCETTWRDRANNLFSDWIVPWTLEEDQMLLELAKTMNRNWQKISEEFTSFKNRKGCLTRFKILKRRLKDKRFNNSLEAYHEAYAMTRYNVFQYKHLKEILELLTKVQNKPLPEEHMTFVGLVRDREPSEVRLQHMLLTFDKGILASAISSLRRYVETRDEYWKNWIITHGKRKRTFDRRTFHPENPQSVASALHIRGLALKKKENISNLSDFEDEIYKFYARFKRTKALNPETDRPYIPDAKTLAEWPSVSRLIDTPLDNLEDVPVKRKWKSLKSERSEASSAKQPGGRAKANVKKRKVSTKALLKSKRRRKSSTKKKLVDESIPLVDSSAEEDPGYIIIPHLEHPKRERSRSLKKDADPEFIAVLKTEPVNDQSGLRRSMRGSAKKWSYFNENDDSEVDEIEL</sequence>
<comment type="subcellular location">
    <subcellularLocation>
        <location evidence="1">Nucleus</location>
    </subcellularLocation>
</comment>
<evidence type="ECO:0000256" key="3">
    <source>
        <dbReference type="ARBA" id="ARBA00023125"/>
    </source>
</evidence>
<dbReference type="PROSITE" id="PS51294">
    <property type="entry name" value="HTH_MYB"/>
    <property type="match status" value="1"/>
</dbReference>